<evidence type="ECO:0000256" key="1">
    <source>
        <dbReference type="SAM" id="MobiDB-lite"/>
    </source>
</evidence>
<comment type="caution">
    <text evidence="3">The sequence shown here is derived from an EMBL/GenBank/DDBJ whole genome shotgun (WGS) entry which is preliminary data.</text>
</comment>
<evidence type="ECO:0000256" key="2">
    <source>
        <dbReference type="SAM" id="Phobius"/>
    </source>
</evidence>
<name>A0A4R6CPR9_9LACO</name>
<dbReference type="AlphaFoldDB" id="A0A4R6CPR9"/>
<keyword evidence="2" id="KW-0472">Membrane</keyword>
<feature type="region of interest" description="Disordered" evidence="1">
    <location>
        <begin position="1"/>
        <end position="54"/>
    </location>
</feature>
<gene>
    <name evidence="3" type="ORF">CEE75_13270</name>
</gene>
<sequence length="249" mass="28954">MNDFNPKNRILNGKFTKVRPDNRPNNPYARQRARSQQKSYNYQPRRPRPRNKRRLGKRKKLVLIATAVTCVLILLCFFYTYTNYLQAKKTYDSYALSNEKLQTQLQNISPTGNEIQTGKFKLDSKEQKLQKEYKELVSYVFGQAKLPVDLQTKKDELTSYFGSQGFKNIKKAAIYSDGGSPLMIARKNISTKVGFSQFNLDQKTIWITIYTIFYERESDKKGLAYITLKYDFNDSQGSNVNIRTKNLGD</sequence>
<protein>
    <submittedName>
        <fullName evidence="3">Uncharacterized protein</fullName>
    </submittedName>
</protein>
<accession>A0A4R6CPR9</accession>
<feature type="compositionally biased region" description="Basic residues" evidence="1">
    <location>
        <begin position="45"/>
        <end position="54"/>
    </location>
</feature>
<dbReference type="EMBL" id="NKLP01000303">
    <property type="protein sequence ID" value="TDN28287.1"/>
    <property type="molecule type" value="Genomic_DNA"/>
</dbReference>
<keyword evidence="2" id="KW-1133">Transmembrane helix</keyword>
<evidence type="ECO:0000313" key="4">
    <source>
        <dbReference type="Proteomes" id="UP000295195"/>
    </source>
</evidence>
<dbReference type="RefSeq" id="WP_060463817.1">
    <property type="nucleotide sequence ID" value="NZ_LJOL01000103.1"/>
</dbReference>
<organism evidence="3 4">
    <name type="scientific">Lactobacillus crispatus</name>
    <dbReference type="NCBI Taxonomy" id="47770"/>
    <lineage>
        <taxon>Bacteria</taxon>
        <taxon>Bacillati</taxon>
        <taxon>Bacillota</taxon>
        <taxon>Bacilli</taxon>
        <taxon>Lactobacillales</taxon>
        <taxon>Lactobacillaceae</taxon>
        <taxon>Lactobacillus</taxon>
    </lineage>
</organism>
<reference evidence="3 4" key="1">
    <citation type="submission" date="2017-06" db="EMBL/GenBank/DDBJ databases">
        <authorList>
            <person name="Swanenburg J."/>
            <person name="Kort R."/>
        </authorList>
    </citation>
    <scope>NUCLEOTIDE SEQUENCE [LARGE SCALE GENOMIC DNA]</scope>
    <source>
        <strain evidence="3 4">RL05</strain>
    </source>
</reference>
<dbReference type="Proteomes" id="UP000295195">
    <property type="component" value="Unassembled WGS sequence"/>
</dbReference>
<evidence type="ECO:0000313" key="3">
    <source>
        <dbReference type="EMBL" id="TDN28287.1"/>
    </source>
</evidence>
<proteinExistence type="predicted"/>
<keyword evidence="2" id="KW-0812">Transmembrane</keyword>
<feature type="transmembrane region" description="Helical" evidence="2">
    <location>
        <begin position="61"/>
        <end position="81"/>
    </location>
</feature>